<evidence type="ECO:0000313" key="2">
    <source>
        <dbReference type="EMBL" id="KAK9143880.1"/>
    </source>
</evidence>
<evidence type="ECO:0000313" key="3">
    <source>
        <dbReference type="Proteomes" id="UP001420932"/>
    </source>
</evidence>
<gene>
    <name evidence="2" type="ORF">Syun_013280</name>
</gene>
<comment type="caution">
    <text evidence="2">The sequence shown here is derived from an EMBL/GenBank/DDBJ whole genome shotgun (WGS) entry which is preliminary data.</text>
</comment>
<feature type="region of interest" description="Disordered" evidence="1">
    <location>
        <begin position="23"/>
        <end position="65"/>
    </location>
</feature>
<feature type="region of interest" description="Disordered" evidence="1">
    <location>
        <begin position="336"/>
        <end position="361"/>
    </location>
</feature>
<feature type="region of interest" description="Disordered" evidence="1">
    <location>
        <begin position="89"/>
        <end position="141"/>
    </location>
</feature>
<accession>A0AAP0K380</accession>
<dbReference type="PANTHER" id="PTHR36723">
    <property type="entry name" value="F22C12.19"/>
    <property type="match status" value="1"/>
</dbReference>
<protein>
    <submittedName>
        <fullName evidence="2">Uncharacterized protein</fullName>
    </submittedName>
</protein>
<feature type="compositionally biased region" description="Polar residues" evidence="1">
    <location>
        <begin position="48"/>
        <end position="57"/>
    </location>
</feature>
<name>A0AAP0K380_9MAGN</name>
<sequence length="774" mass="83564">MDGVELSAPVGVVVPKILIGEGFGRQGGHGGEGGAQELKSGGSVGGRSASNRGSDSNGDAMCAIPNLEQNSVSRAKSADLRFCKPDNSFAKFGGGDTSKQINIKSRNSSPSLSNCTAKSLHQKSGKPSKSSSPRHKKQRAEAVEVSLSQAVAEDIHSVSGKYGSNVMRHTISAEKSHGVGHRHGIDGKRGERRNSKAATKTKLDSFFPKAGSGFANSAAGGENILGMYGLRSDIHDVSKHVDEVSLNDLLDGSYKWCNQYPVIGKKAGNANENIINLVRNACSILQPLRTVRQQSNIELESISNKKPDLRSILHPLRTGRQQSNIELESISSKKTGASLLNSGSSPLSGTTSSKTDACMPDPASSCKDTGSICAASATSSPSLLRKPHDILERLSLPPVKDMDSLVCDTSKPMMSSKNAVDQLSSKSFSHGARLPPFSWSHCPSGLSKTIVDTSRFSASKSTSQGRWVRIGSIASSLGGSSNYSSDLEVLISDHEKAIKSLIPMVTQPSSEPKSLQGLHDPLHGKPKFGFTMGNSLQMPEAEGTLKPCESDVASICSSFKEKEHTYTEKEKCKGRNILGTASSWNPYSPSKSYIGESEGFQSHLHTAANPKQGYSSKLLVAAQTLYEMSRHSAAENKTRSFKRPPQRVHKPYKTGLMMVKEEQTPSKSEIGFSSLMTDPMISLKKLNLSTNNKRKVGRTSILGREPMKWSIPTSVRSSPCRTESSEVKHSNADNSKLLGMMPPSKRMFDRTYNNDQKVRKLMSTDWSRGRSRMD</sequence>
<dbReference type="Proteomes" id="UP001420932">
    <property type="component" value="Unassembled WGS sequence"/>
</dbReference>
<feature type="compositionally biased region" description="Gly residues" evidence="1">
    <location>
        <begin position="23"/>
        <end position="34"/>
    </location>
</feature>
<feature type="compositionally biased region" description="Polar residues" evidence="1">
    <location>
        <begin position="712"/>
        <end position="722"/>
    </location>
</feature>
<feature type="compositionally biased region" description="Polar residues" evidence="1">
    <location>
        <begin position="97"/>
        <end position="119"/>
    </location>
</feature>
<dbReference type="EMBL" id="JBBNAF010000005">
    <property type="protein sequence ID" value="KAK9143880.1"/>
    <property type="molecule type" value="Genomic_DNA"/>
</dbReference>
<feature type="compositionally biased region" description="Basic residues" evidence="1">
    <location>
        <begin position="120"/>
        <end position="138"/>
    </location>
</feature>
<feature type="region of interest" description="Disordered" evidence="1">
    <location>
        <begin position="176"/>
        <end position="198"/>
    </location>
</feature>
<feature type="compositionally biased region" description="Basic and acidic residues" evidence="1">
    <location>
        <begin position="176"/>
        <end position="194"/>
    </location>
</feature>
<feature type="compositionally biased region" description="Low complexity" evidence="1">
    <location>
        <begin position="336"/>
        <end position="355"/>
    </location>
</feature>
<proteinExistence type="predicted"/>
<reference evidence="2 3" key="1">
    <citation type="submission" date="2024-01" db="EMBL/GenBank/DDBJ databases">
        <title>Genome assemblies of Stephania.</title>
        <authorList>
            <person name="Yang L."/>
        </authorList>
    </citation>
    <scope>NUCLEOTIDE SEQUENCE [LARGE SCALE GENOMIC DNA]</scope>
    <source>
        <strain evidence="2">YNDBR</strain>
        <tissue evidence="2">Leaf</tissue>
    </source>
</reference>
<organism evidence="2 3">
    <name type="scientific">Stephania yunnanensis</name>
    <dbReference type="NCBI Taxonomy" id="152371"/>
    <lineage>
        <taxon>Eukaryota</taxon>
        <taxon>Viridiplantae</taxon>
        <taxon>Streptophyta</taxon>
        <taxon>Embryophyta</taxon>
        <taxon>Tracheophyta</taxon>
        <taxon>Spermatophyta</taxon>
        <taxon>Magnoliopsida</taxon>
        <taxon>Ranunculales</taxon>
        <taxon>Menispermaceae</taxon>
        <taxon>Menispermoideae</taxon>
        <taxon>Cissampelideae</taxon>
        <taxon>Stephania</taxon>
    </lineage>
</organism>
<feature type="region of interest" description="Disordered" evidence="1">
    <location>
        <begin position="712"/>
        <end position="749"/>
    </location>
</feature>
<dbReference type="PANTHER" id="PTHR36723:SF1">
    <property type="entry name" value="F22C12.19"/>
    <property type="match status" value="1"/>
</dbReference>
<evidence type="ECO:0000256" key="1">
    <source>
        <dbReference type="SAM" id="MobiDB-lite"/>
    </source>
</evidence>
<keyword evidence="3" id="KW-1185">Reference proteome</keyword>
<dbReference type="AlphaFoldDB" id="A0AAP0K380"/>